<sequence>MPAIDIKDTRLLDAGEANVVSKCNHKFRVILVEKKQEKIKIKKRKEYIYYAIVSRLNNPSDSSAIYEFYHQRQTIENFFKESKNPFNSSKMPSQKFRANEAYLNLITIAYNCFGIFKKTICQKSGRENLLVQLRIS</sequence>
<proteinExistence type="predicted"/>
<dbReference type="InterPro" id="IPR025668">
    <property type="entry name" value="Tnp_DDE_dom"/>
</dbReference>
<dbReference type="AlphaFoldDB" id="A0A098E6M2"/>
<gene>
    <name evidence="2" type="ORF">MSIBF_A1530033</name>
</gene>
<organism evidence="2">
    <name type="scientific">groundwater metagenome</name>
    <dbReference type="NCBI Taxonomy" id="717931"/>
    <lineage>
        <taxon>unclassified sequences</taxon>
        <taxon>metagenomes</taxon>
        <taxon>ecological metagenomes</taxon>
    </lineage>
</organism>
<protein>
    <recommendedName>
        <fullName evidence="1">Transposase DDE domain-containing protein</fullName>
    </recommendedName>
</protein>
<reference evidence="2" key="1">
    <citation type="submission" date="2014-09" db="EMBL/GenBank/DDBJ databases">
        <authorList>
            <person name="Probst J Alexander"/>
        </authorList>
    </citation>
    <scope>NUCLEOTIDE SEQUENCE</scope>
</reference>
<name>A0A098E6M2_9ZZZZ</name>
<dbReference type="EMBL" id="CCXY01000061">
    <property type="protein sequence ID" value="CEG11602.1"/>
    <property type="molecule type" value="Genomic_DNA"/>
</dbReference>
<accession>A0A098E6M2</accession>
<dbReference type="InterPro" id="IPR012337">
    <property type="entry name" value="RNaseH-like_sf"/>
</dbReference>
<evidence type="ECO:0000259" key="1">
    <source>
        <dbReference type="Pfam" id="PF13701"/>
    </source>
</evidence>
<evidence type="ECO:0000313" key="2">
    <source>
        <dbReference type="EMBL" id="CEG11602.1"/>
    </source>
</evidence>
<feature type="domain" description="Transposase DDE" evidence="1">
    <location>
        <begin position="28"/>
        <end position="124"/>
    </location>
</feature>
<dbReference type="SUPFAM" id="SSF53098">
    <property type="entry name" value="Ribonuclease H-like"/>
    <property type="match status" value="1"/>
</dbReference>
<dbReference type="Pfam" id="PF13701">
    <property type="entry name" value="DDE_Tnp_1_4"/>
    <property type="match status" value="1"/>
</dbReference>